<sequence length="196" mass="21102">MDTVALSPPSKFGTMGWLNKHLTKILGAGIAVGFAFVGILCAYVVYIAKLNTMQNLLNLTIMVAIFTAMTAVSNVIGAISLGIESEGGISMFNINNICITILAIMLSGIHFGMATHNGREAIQVDSTANVFFMTGFCCLSMAILYLGLIYLGFKYRNMIKRSVITTDFKLKDGNATTSTDLNMTQMGPAIFVSNEV</sequence>
<feature type="transmembrane region" description="Helical" evidence="1">
    <location>
        <begin position="131"/>
        <end position="153"/>
    </location>
</feature>
<dbReference type="AlphaFoldDB" id="A0A9W5T8N8"/>
<reference evidence="2" key="1">
    <citation type="submission" date="2019-12" db="EMBL/GenBank/DDBJ databases">
        <title>Genome sequence of Babesia ovis.</title>
        <authorList>
            <person name="Yamagishi J."/>
            <person name="Sevinc F."/>
            <person name="Xuan X."/>
        </authorList>
    </citation>
    <scope>NUCLEOTIDE SEQUENCE</scope>
    <source>
        <strain evidence="2">Selcuk</strain>
    </source>
</reference>
<proteinExistence type="predicted"/>
<evidence type="ECO:0000313" key="2">
    <source>
        <dbReference type="EMBL" id="GFE53380.1"/>
    </source>
</evidence>
<dbReference type="Proteomes" id="UP001057455">
    <property type="component" value="Unassembled WGS sequence"/>
</dbReference>
<keyword evidence="3" id="KW-1185">Reference proteome</keyword>
<protein>
    <submittedName>
        <fullName evidence="2">Oligosaccharyl transferase STT3 subunit</fullName>
    </submittedName>
</protein>
<keyword evidence="2" id="KW-0808">Transferase</keyword>
<accession>A0A9W5T8N8</accession>
<feature type="transmembrane region" description="Helical" evidence="1">
    <location>
        <begin position="25"/>
        <end position="47"/>
    </location>
</feature>
<dbReference type="OrthoDB" id="366134at2759"/>
<feature type="transmembrane region" description="Helical" evidence="1">
    <location>
        <begin position="59"/>
        <end position="81"/>
    </location>
</feature>
<organism evidence="2 3">
    <name type="scientific">Babesia ovis</name>
    <dbReference type="NCBI Taxonomy" id="5869"/>
    <lineage>
        <taxon>Eukaryota</taxon>
        <taxon>Sar</taxon>
        <taxon>Alveolata</taxon>
        <taxon>Apicomplexa</taxon>
        <taxon>Aconoidasida</taxon>
        <taxon>Piroplasmida</taxon>
        <taxon>Babesiidae</taxon>
        <taxon>Babesia</taxon>
    </lineage>
</organism>
<feature type="transmembrane region" description="Helical" evidence="1">
    <location>
        <begin position="93"/>
        <end position="111"/>
    </location>
</feature>
<keyword evidence="1" id="KW-0812">Transmembrane</keyword>
<keyword evidence="1" id="KW-0472">Membrane</keyword>
<dbReference type="GO" id="GO:0016740">
    <property type="term" value="F:transferase activity"/>
    <property type="evidence" value="ECO:0007669"/>
    <property type="project" value="UniProtKB-KW"/>
</dbReference>
<evidence type="ECO:0000256" key="1">
    <source>
        <dbReference type="SAM" id="Phobius"/>
    </source>
</evidence>
<comment type="caution">
    <text evidence="2">The sequence shown here is derived from an EMBL/GenBank/DDBJ whole genome shotgun (WGS) entry which is preliminary data.</text>
</comment>
<keyword evidence="1" id="KW-1133">Transmembrane helix</keyword>
<evidence type="ECO:0000313" key="3">
    <source>
        <dbReference type="Proteomes" id="UP001057455"/>
    </source>
</evidence>
<dbReference type="EMBL" id="BLIY01000006">
    <property type="protein sequence ID" value="GFE53380.1"/>
    <property type="molecule type" value="Genomic_DNA"/>
</dbReference>
<gene>
    <name evidence="2" type="ORF">BaOVIS_007840</name>
</gene>
<name>A0A9W5T8N8_BABOV</name>